<evidence type="ECO:0000313" key="2">
    <source>
        <dbReference type="EMBL" id="GHP08714.1"/>
    </source>
</evidence>
<dbReference type="Proteomes" id="UP000660262">
    <property type="component" value="Unassembled WGS sequence"/>
</dbReference>
<evidence type="ECO:0000256" key="1">
    <source>
        <dbReference type="SAM" id="MobiDB-lite"/>
    </source>
</evidence>
<feature type="region of interest" description="Disordered" evidence="1">
    <location>
        <begin position="43"/>
        <end position="69"/>
    </location>
</feature>
<name>A0A830HNH0_9CHLO</name>
<feature type="compositionally biased region" description="Basic and acidic residues" evidence="1">
    <location>
        <begin position="49"/>
        <end position="69"/>
    </location>
</feature>
<dbReference type="EMBL" id="BNJQ01000021">
    <property type="protein sequence ID" value="GHP08714.1"/>
    <property type="molecule type" value="Genomic_DNA"/>
</dbReference>
<proteinExistence type="predicted"/>
<keyword evidence="3" id="KW-1185">Reference proteome</keyword>
<gene>
    <name evidence="2" type="ORF">PPROV_000745100</name>
</gene>
<organism evidence="2 3">
    <name type="scientific">Pycnococcus provasolii</name>
    <dbReference type="NCBI Taxonomy" id="41880"/>
    <lineage>
        <taxon>Eukaryota</taxon>
        <taxon>Viridiplantae</taxon>
        <taxon>Chlorophyta</taxon>
        <taxon>Pseudoscourfieldiophyceae</taxon>
        <taxon>Pseudoscourfieldiales</taxon>
        <taxon>Pycnococcaceae</taxon>
        <taxon>Pycnococcus</taxon>
    </lineage>
</organism>
<sequence>MSVKQASMLTQNMETHLYVYHNLRVLDNIEQYDYVEQYYEWDESDSSDDEKVQVVEAPKGKGKEKSTTQ</sequence>
<accession>A0A830HNH0</accession>
<comment type="caution">
    <text evidence="2">The sequence shown here is derived from an EMBL/GenBank/DDBJ whole genome shotgun (WGS) entry which is preliminary data.</text>
</comment>
<reference evidence="2" key="1">
    <citation type="submission" date="2020-10" db="EMBL/GenBank/DDBJ databases">
        <title>Unveiling of a novel bifunctional photoreceptor, Dualchrome1, isolated from a cosmopolitan green alga.</title>
        <authorList>
            <person name="Suzuki S."/>
            <person name="Kawachi M."/>
        </authorList>
    </citation>
    <scope>NUCLEOTIDE SEQUENCE</scope>
    <source>
        <strain evidence="2">NIES 2893</strain>
    </source>
</reference>
<protein>
    <submittedName>
        <fullName evidence="2">Uncharacterized protein</fullName>
    </submittedName>
</protein>
<dbReference type="AlphaFoldDB" id="A0A830HNH0"/>
<evidence type="ECO:0000313" key="3">
    <source>
        <dbReference type="Proteomes" id="UP000660262"/>
    </source>
</evidence>
<dbReference type="OrthoDB" id="1930460at2759"/>